<organism evidence="3 4">
    <name type="scientific">Verruconis gallopava</name>
    <dbReference type="NCBI Taxonomy" id="253628"/>
    <lineage>
        <taxon>Eukaryota</taxon>
        <taxon>Fungi</taxon>
        <taxon>Dikarya</taxon>
        <taxon>Ascomycota</taxon>
        <taxon>Pezizomycotina</taxon>
        <taxon>Dothideomycetes</taxon>
        <taxon>Pleosporomycetidae</taxon>
        <taxon>Venturiales</taxon>
        <taxon>Sympoventuriaceae</taxon>
        <taxon>Verruconis</taxon>
    </lineage>
</organism>
<dbReference type="EMBL" id="KN847572">
    <property type="protein sequence ID" value="KIV99737.1"/>
    <property type="molecule type" value="Genomic_DNA"/>
</dbReference>
<dbReference type="STRING" id="253628.A0A0D1ZZ74"/>
<evidence type="ECO:0000313" key="4">
    <source>
        <dbReference type="Proteomes" id="UP000053259"/>
    </source>
</evidence>
<dbReference type="RefSeq" id="XP_016209607.1">
    <property type="nucleotide sequence ID" value="XM_016362594.1"/>
</dbReference>
<dbReference type="InterPro" id="IPR051678">
    <property type="entry name" value="AGP_Transferase"/>
</dbReference>
<evidence type="ECO:0000259" key="2">
    <source>
        <dbReference type="Pfam" id="PF01636"/>
    </source>
</evidence>
<dbReference type="InterPro" id="IPR011009">
    <property type="entry name" value="Kinase-like_dom_sf"/>
</dbReference>
<feature type="compositionally biased region" description="Basic and acidic residues" evidence="1">
    <location>
        <begin position="363"/>
        <end position="375"/>
    </location>
</feature>
<dbReference type="InParanoid" id="A0A0D1ZZ74"/>
<gene>
    <name evidence="3" type="ORF">PV09_08663</name>
</gene>
<dbReference type="AlphaFoldDB" id="A0A0D1ZZ74"/>
<dbReference type="PANTHER" id="PTHR21310:SF59">
    <property type="entry name" value="AMINOGLYCOSIDE PHOSPHOTRANSFERASE DOMAIN-CONTAINING PROTEIN"/>
    <property type="match status" value="1"/>
</dbReference>
<protein>
    <recommendedName>
        <fullName evidence="2">Aminoglycoside phosphotransferase domain-containing protein</fullName>
    </recommendedName>
</protein>
<proteinExistence type="predicted"/>
<accession>A0A0D1ZZ74</accession>
<dbReference type="PANTHER" id="PTHR21310">
    <property type="entry name" value="AMINOGLYCOSIDE PHOSPHOTRANSFERASE-RELATED-RELATED"/>
    <property type="match status" value="1"/>
</dbReference>
<dbReference type="SUPFAM" id="SSF56112">
    <property type="entry name" value="Protein kinase-like (PK-like)"/>
    <property type="match status" value="1"/>
</dbReference>
<sequence length="375" mass="41801">MDCIALVLSAAVEKILRAIYEDFQLLELDTQGACSYTALLVTTDAGLQTRKIIQARESRFSLNLDITDEATRVYGHLAPATRLLATMPLTTEEGEQTFFFYELDLVPGVPFSDLVPRRKTTDDETMVQQRILVGHLARFFARGWHHKSNRSYCSGRVGSQLQFKLDQLSSQLPSEALRAVARWASDSLPLLETLPVVLTHGDVVPSNIMVHPDTGVLQGMVDWAEAEFLPFGMAFYGLEYLLGFDCKRRDSMTDSVVSFTYYDGAPTLRLHFWSTLLAKIPELQIKPELLKAVHIAKVIGTLLWFGFAWDGGAIDRVVSRDRDADTLAHLEAFLFAEIDAWGQRARHGSSGSPDSSALADSGYQHRTESALDPSR</sequence>
<evidence type="ECO:0000313" key="3">
    <source>
        <dbReference type="EMBL" id="KIV99737.1"/>
    </source>
</evidence>
<dbReference type="OrthoDB" id="5598852at2759"/>
<reference evidence="3 4" key="1">
    <citation type="submission" date="2015-01" db="EMBL/GenBank/DDBJ databases">
        <title>The Genome Sequence of Ochroconis gallopava CBS43764.</title>
        <authorList>
            <consortium name="The Broad Institute Genomics Platform"/>
            <person name="Cuomo C."/>
            <person name="de Hoog S."/>
            <person name="Gorbushina A."/>
            <person name="Stielow B."/>
            <person name="Teixiera M."/>
            <person name="Abouelleil A."/>
            <person name="Chapman S.B."/>
            <person name="Priest M."/>
            <person name="Young S.K."/>
            <person name="Wortman J."/>
            <person name="Nusbaum C."/>
            <person name="Birren B."/>
        </authorList>
    </citation>
    <scope>NUCLEOTIDE SEQUENCE [LARGE SCALE GENOMIC DNA]</scope>
    <source>
        <strain evidence="3 4">CBS 43764</strain>
    </source>
</reference>
<dbReference type="VEuPathDB" id="FungiDB:PV09_08663"/>
<dbReference type="Proteomes" id="UP000053259">
    <property type="component" value="Unassembled WGS sequence"/>
</dbReference>
<dbReference type="HOGENOM" id="CLU_038193_2_0_1"/>
<dbReference type="InterPro" id="IPR002575">
    <property type="entry name" value="Aminoglycoside_PTrfase"/>
</dbReference>
<dbReference type="GeneID" id="27316636"/>
<name>A0A0D1ZZ74_9PEZI</name>
<feature type="region of interest" description="Disordered" evidence="1">
    <location>
        <begin position="346"/>
        <end position="375"/>
    </location>
</feature>
<dbReference type="Gene3D" id="3.90.1200.10">
    <property type="match status" value="1"/>
</dbReference>
<dbReference type="Pfam" id="PF01636">
    <property type="entry name" value="APH"/>
    <property type="match status" value="1"/>
</dbReference>
<keyword evidence="4" id="KW-1185">Reference proteome</keyword>
<feature type="domain" description="Aminoglycoside phosphotransferase" evidence="2">
    <location>
        <begin position="166"/>
        <end position="227"/>
    </location>
</feature>
<evidence type="ECO:0000256" key="1">
    <source>
        <dbReference type="SAM" id="MobiDB-lite"/>
    </source>
</evidence>